<protein>
    <submittedName>
        <fullName evidence="3">C-type lectin domain family 17, member A-like</fullName>
    </submittedName>
</protein>
<dbReference type="InterPro" id="IPR016186">
    <property type="entry name" value="C-type_lectin-like/link_sf"/>
</dbReference>
<dbReference type="KEGG" id="cvn:111117260"/>
<dbReference type="SUPFAM" id="SSF56436">
    <property type="entry name" value="C-type lectin-like"/>
    <property type="match status" value="1"/>
</dbReference>
<dbReference type="Gene3D" id="3.10.100.10">
    <property type="entry name" value="Mannose-Binding Protein A, subunit A"/>
    <property type="match status" value="1"/>
</dbReference>
<dbReference type="PROSITE" id="PS50041">
    <property type="entry name" value="C_TYPE_LECTIN_2"/>
    <property type="match status" value="1"/>
</dbReference>
<gene>
    <name evidence="3" type="primary">LOC111117260</name>
</gene>
<feature type="domain" description="C-type lectin" evidence="1">
    <location>
        <begin position="16"/>
        <end position="143"/>
    </location>
</feature>
<name>A0A8B8CBG2_CRAVI</name>
<organism evidence="2 3">
    <name type="scientific">Crassostrea virginica</name>
    <name type="common">Eastern oyster</name>
    <dbReference type="NCBI Taxonomy" id="6565"/>
    <lineage>
        <taxon>Eukaryota</taxon>
        <taxon>Metazoa</taxon>
        <taxon>Spiralia</taxon>
        <taxon>Lophotrochozoa</taxon>
        <taxon>Mollusca</taxon>
        <taxon>Bivalvia</taxon>
        <taxon>Autobranchia</taxon>
        <taxon>Pteriomorphia</taxon>
        <taxon>Ostreida</taxon>
        <taxon>Ostreoidea</taxon>
        <taxon>Ostreidae</taxon>
        <taxon>Crassostrea</taxon>
    </lineage>
</organism>
<reference evidence="3" key="1">
    <citation type="submission" date="2025-08" db="UniProtKB">
        <authorList>
            <consortium name="RefSeq"/>
        </authorList>
    </citation>
    <scope>IDENTIFICATION</scope>
    <source>
        <tissue evidence="3">Whole sample</tissue>
    </source>
</reference>
<dbReference type="InterPro" id="IPR016187">
    <property type="entry name" value="CTDL_fold"/>
</dbReference>
<dbReference type="SMART" id="SM00034">
    <property type="entry name" value="CLECT"/>
    <property type="match status" value="1"/>
</dbReference>
<keyword evidence="2" id="KW-1185">Reference proteome</keyword>
<dbReference type="InterPro" id="IPR050111">
    <property type="entry name" value="C-type_lectin/snaclec_domain"/>
</dbReference>
<dbReference type="CDD" id="cd00037">
    <property type="entry name" value="CLECT"/>
    <property type="match status" value="1"/>
</dbReference>
<dbReference type="AlphaFoldDB" id="A0A8B8CBG2"/>
<dbReference type="InterPro" id="IPR001304">
    <property type="entry name" value="C-type_lectin-like"/>
</dbReference>
<accession>A0A8B8CBG2</accession>
<dbReference type="RefSeq" id="XP_022312036.1">
    <property type="nucleotide sequence ID" value="XM_022456328.1"/>
</dbReference>
<dbReference type="Pfam" id="PF00059">
    <property type="entry name" value="Lectin_C"/>
    <property type="match status" value="1"/>
</dbReference>
<evidence type="ECO:0000259" key="1">
    <source>
        <dbReference type="PROSITE" id="PS50041"/>
    </source>
</evidence>
<evidence type="ECO:0000313" key="2">
    <source>
        <dbReference type="Proteomes" id="UP000694844"/>
    </source>
</evidence>
<dbReference type="OrthoDB" id="6129058at2759"/>
<dbReference type="Proteomes" id="UP000694844">
    <property type="component" value="Chromosome 10"/>
</dbReference>
<proteinExistence type="predicted"/>
<sequence length="146" mass="16668">MLPYLKVGCETGWVEFKGHCYHKGHSNLTWSEAKMECRKLCSYLVEIESKEEADWISGTFLEKENCGSNIFNCAAWTGLNDLDIEGRYIWDHSNASLTLTNWHPKEPSLSKPEQALNRDCIDILGGGGLNDRPCTHLNWVICEKQF</sequence>
<evidence type="ECO:0000313" key="3">
    <source>
        <dbReference type="RefSeq" id="XP_022312036.1"/>
    </source>
</evidence>
<dbReference type="GeneID" id="111117260"/>
<dbReference type="PANTHER" id="PTHR22803">
    <property type="entry name" value="MANNOSE, PHOSPHOLIPASE, LECTIN RECEPTOR RELATED"/>
    <property type="match status" value="1"/>
</dbReference>